<feature type="domain" description="Cytochrome oxidase subunit II copper A binding" evidence="17">
    <location>
        <begin position="134"/>
        <end position="246"/>
    </location>
</feature>
<evidence type="ECO:0000256" key="4">
    <source>
        <dbReference type="ARBA" id="ARBA00022448"/>
    </source>
</evidence>
<dbReference type="PROSITE" id="PS51257">
    <property type="entry name" value="PROKAR_LIPOPROTEIN"/>
    <property type="match status" value="1"/>
</dbReference>
<name>A0A1G6J7N2_9BURK</name>
<comment type="similarity">
    <text evidence="3 15">Belongs to the cytochrome c oxidase subunit 2 family.</text>
</comment>
<dbReference type="InterPro" id="IPR008972">
    <property type="entry name" value="Cupredoxin"/>
</dbReference>
<dbReference type="SUPFAM" id="SSF81464">
    <property type="entry name" value="Cytochrome c oxidase subunit II-like, transmembrane region"/>
    <property type="match status" value="1"/>
</dbReference>
<dbReference type="InterPro" id="IPR010514">
    <property type="entry name" value="COX_ARM"/>
</dbReference>
<protein>
    <recommendedName>
        <fullName evidence="15">Ubiquinol oxidase subunit 2</fullName>
    </recommendedName>
</protein>
<dbReference type="Gene3D" id="2.60.40.420">
    <property type="entry name" value="Cupredoxins - blue copper proteins"/>
    <property type="match status" value="1"/>
</dbReference>
<evidence type="ECO:0000256" key="3">
    <source>
        <dbReference type="ARBA" id="ARBA00007866"/>
    </source>
</evidence>
<keyword evidence="8" id="KW-0732">Signal</keyword>
<evidence type="ECO:0000256" key="8">
    <source>
        <dbReference type="ARBA" id="ARBA00022729"/>
    </source>
</evidence>
<keyword evidence="6 15" id="KW-0679">Respiratory chain</keyword>
<gene>
    <name evidence="19" type="ORF">SAMN05421548_104168</name>
</gene>
<evidence type="ECO:0000313" key="19">
    <source>
        <dbReference type="EMBL" id="SDC14730.1"/>
    </source>
</evidence>
<feature type="transmembrane region" description="Helical" evidence="16">
    <location>
        <begin position="59"/>
        <end position="79"/>
    </location>
</feature>
<keyword evidence="12 15" id="KW-0472">Membrane</keyword>
<dbReference type="EMBL" id="FMYQ01000004">
    <property type="protein sequence ID" value="SDC14730.1"/>
    <property type="molecule type" value="Genomic_DNA"/>
</dbReference>
<dbReference type="Proteomes" id="UP000198908">
    <property type="component" value="Unassembled WGS sequence"/>
</dbReference>
<dbReference type="NCBIfam" id="TIGR01433">
    <property type="entry name" value="CyoA"/>
    <property type="match status" value="1"/>
</dbReference>
<keyword evidence="11 15" id="KW-0560">Oxidoreductase</keyword>
<dbReference type="InterPro" id="IPR034227">
    <property type="entry name" value="CuRO_UO_II"/>
</dbReference>
<dbReference type="GO" id="GO:0004129">
    <property type="term" value="F:cytochrome-c oxidase activity"/>
    <property type="evidence" value="ECO:0007669"/>
    <property type="project" value="UniProtKB-UniRule"/>
</dbReference>
<dbReference type="PROSITE" id="PS50999">
    <property type="entry name" value="COX2_TM"/>
    <property type="match status" value="1"/>
</dbReference>
<evidence type="ECO:0000256" key="7">
    <source>
        <dbReference type="ARBA" id="ARBA00022692"/>
    </source>
</evidence>
<evidence type="ECO:0000256" key="9">
    <source>
        <dbReference type="ARBA" id="ARBA00022982"/>
    </source>
</evidence>
<dbReference type="PIRSF" id="PIRSF000292">
    <property type="entry name" value="Ubi_od_II"/>
    <property type="match status" value="1"/>
</dbReference>
<dbReference type="GO" id="GO:0016682">
    <property type="term" value="F:oxidoreductase activity, acting on diphenols and related substances as donors, oxygen as acceptor"/>
    <property type="evidence" value="ECO:0007669"/>
    <property type="project" value="InterPro"/>
</dbReference>
<evidence type="ECO:0000256" key="5">
    <source>
        <dbReference type="ARBA" id="ARBA00022475"/>
    </source>
</evidence>
<evidence type="ECO:0000256" key="6">
    <source>
        <dbReference type="ARBA" id="ARBA00022660"/>
    </source>
</evidence>
<evidence type="ECO:0000313" key="20">
    <source>
        <dbReference type="Proteomes" id="UP000198908"/>
    </source>
</evidence>
<reference evidence="20" key="1">
    <citation type="submission" date="2016-09" db="EMBL/GenBank/DDBJ databases">
        <authorList>
            <person name="Varghese N."/>
            <person name="Submissions S."/>
        </authorList>
    </citation>
    <scope>NUCLEOTIDE SEQUENCE [LARGE SCALE GENOMIC DNA]</scope>
    <source>
        <strain evidence="20">TNe-862</strain>
    </source>
</reference>
<evidence type="ECO:0000259" key="17">
    <source>
        <dbReference type="PROSITE" id="PS50857"/>
    </source>
</evidence>
<evidence type="ECO:0000256" key="13">
    <source>
        <dbReference type="ARBA" id="ARBA00023139"/>
    </source>
</evidence>
<dbReference type="CDD" id="cd04212">
    <property type="entry name" value="CuRO_UO_II"/>
    <property type="match status" value="1"/>
</dbReference>
<keyword evidence="7 16" id="KW-0812">Transmembrane</keyword>
<dbReference type="InterPro" id="IPR002429">
    <property type="entry name" value="CcO_II-like_C"/>
</dbReference>
<dbReference type="SUPFAM" id="SSF49503">
    <property type="entry name" value="Cupredoxins"/>
    <property type="match status" value="1"/>
</dbReference>
<proteinExistence type="inferred from homology"/>
<evidence type="ECO:0000256" key="11">
    <source>
        <dbReference type="ARBA" id="ARBA00023002"/>
    </source>
</evidence>
<dbReference type="GO" id="GO:0042597">
    <property type="term" value="C:periplasmic space"/>
    <property type="evidence" value="ECO:0007669"/>
    <property type="project" value="UniProtKB-SubCell"/>
</dbReference>
<evidence type="ECO:0000256" key="1">
    <source>
        <dbReference type="ARBA" id="ARBA00004418"/>
    </source>
</evidence>
<evidence type="ECO:0000259" key="18">
    <source>
        <dbReference type="PROSITE" id="PS50999"/>
    </source>
</evidence>
<sequence>MDNGKQANMKDRKAFKRWLIPLGGGLLVSLAGCSGNFAVLDPKGSVGMAERSLIATATWAMLLVVVPVIILTLLFAWRYRASNRNATYAPKWAHSTAIEVVVWAIPAAIILFLAILTWRTSHELDPYKPLESSVKPINVEVVALDWKWLFIYPDLGIASVNQLAVPVGTPVNFRITSDSVMNSFFIPQLGTQVYAMAGMQTRLHLIADEAGDFDGLSSNYSGKGFSDMKFRTLATSQKDFDAWVQKVKASSTQLSMDQYATVSQPQEKAPVQYFSTVDPKLFNNIIAKYNNGHVTNFSDPSCVTKG</sequence>
<dbReference type="GO" id="GO:0009486">
    <property type="term" value="F:cytochrome bo3 ubiquinol oxidase activity"/>
    <property type="evidence" value="ECO:0007669"/>
    <property type="project" value="InterPro"/>
</dbReference>
<evidence type="ECO:0000256" key="10">
    <source>
        <dbReference type="ARBA" id="ARBA00022989"/>
    </source>
</evidence>
<evidence type="ECO:0000256" key="12">
    <source>
        <dbReference type="ARBA" id="ARBA00023136"/>
    </source>
</evidence>
<dbReference type="PANTHER" id="PTHR22888">
    <property type="entry name" value="CYTOCHROME C OXIDASE, SUBUNIT II"/>
    <property type="match status" value="1"/>
</dbReference>
<feature type="transmembrane region" description="Helical" evidence="16">
    <location>
        <begin position="100"/>
        <end position="118"/>
    </location>
</feature>
<dbReference type="GO" id="GO:0005507">
    <property type="term" value="F:copper ion binding"/>
    <property type="evidence" value="ECO:0007669"/>
    <property type="project" value="InterPro"/>
</dbReference>
<dbReference type="Pfam" id="PF00116">
    <property type="entry name" value="COX2"/>
    <property type="match status" value="1"/>
</dbReference>
<keyword evidence="4 15" id="KW-0813">Transport</keyword>
<keyword evidence="10 16" id="KW-1133">Transmembrane helix</keyword>
<dbReference type="InterPro" id="IPR006333">
    <property type="entry name" value="Cyt_o_ubiquinol_oxidase_su2"/>
</dbReference>
<keyword evidence="13" id="KW-0564">Palmitate</keyword>
<evidence type="ECO:0000256" key="15">
    <source>
        <dbReference type="PIRNR" id="PIRNR000292"/>
    </source>
</evidence>
<dbReference type="InterPro" id="IPR011759">
    <property type="entry name" value="Cyt_c_oxidase_su2_TM_dom"/>
</dbReference>
<dbReference type="GO" id="GO:0042773">
    <property type="term" value="P:ATP synthesis coupled electron transport"/>
    <property type="evidence" value="ECO:0007669"/>
    <property type="project" value="TreeGrafter"/>
</dbReference>
<dbReference type="Pfam" id="PF06481">
    <property type="entry name" value="COX_ARM"/>
    <property type="match status" value="1"/>
</dbReference>
<dbReference type="Gene3D" id="1.10.287.90">
    <property type="match status" value="1"/>
</dbReference>
<keyword evidence="20" id="KW-1185">Reference proteome</keyword>
<dbReference type="InterPro" id="IPR036257">
    <property type="entry name" value="Cyt_c_oxidase_su2_TM_sf"/>
</dbReference>
<dbReference type="PROSITE" id="PS50857">
    <property type="entry name" value="COX2_CUA"/>
    <property type="match status" value="1"/>
</dbReference>
<keyword evidence="5 15" id="KW-1003">Cell membrane</keyword>
<keyword evidence="9 15" id="KW-0249">Electron transport</keyword>
<feature type="domain" description="Cytochrome oxidase subunit II transmembrane region profile" evidence="18">
    <location>
        <begin position="31"/>
        <end position="128"/>
    </location>
</feature>
<dbReference type="GO" id="GO:0005886">
    <property type="term" value="C:plasma membrane"/>
    <property type="evidence" value="ECO:0007669"/>
    <property type="project" value="UniProtKB-SubCell"/>
</dbReference>
<dbReference type="InterPro" id="IPR045187">
    <property type="entry name" value="CcO_II"/>
</dbReference>
<keyword evidence="14" id="KW-0449">Lipoprotein</keyword>
<evidence type="ECO:0000256" key="14">
    <source>
        <dbReference type="ARBA" id="ARBA00023288"/>
    </source>
</evidence>
<dbReference type="PANTHER" id="PTHR22888:SF18">
    <property type="entry name" value="CYTOCHROME BO(3) UBIQUINOL OXIDASE SUBUNIT 2"/>
    <property type="match status" value="1"/>
</dbReference>
<comment type="subcellular location">
    <subcellularLocation>
        <location evidence="2">Cell membrane</location>
        <topology evidence="2">Multi-pass membrane protein</topology>
    </subcellularLocation>
    <subcellularLocation>
        <location evidence="1">Periplasm</location>
    </subcellularLocation>
</comment>
<evidence type="ECO:0000256" key="2">
    <source>
        <dbReference type="ARBA" id="ARBA00004651"/>
    </source>
</evidence>
<evidence type="ECO:0000256" key="16">
    <source>
        <dbReference type="SAM" id="Phobius"/>
    </source>
</evidence>
<organism evidence="19 20">
    <name type="scientific">Paraburkholderia lycopersici</name>
    <dbReference type="NCBI Taxonomy" id="416944"/>
    <lineage>
        <taxon>Bacteria</taxon>
        <taxon>Pseudomonadati</taxon>
        <taxon>Pseudomonadota</taxon>
        <taxon>Betaproteobacteria</taxon>
        <taxon>Burkholderiales</taxon>
        <taxon>Burkholderiaceae</taxon>
        <taxon>Paraburkholderia</taxon>
    </lineage>
</organism>
<dbReference type="STRING" id="416944.SAMN05421548_104168"/>
<accession>A0A1G6J7N2</accession>
<dbReference type="AlphaFoldDB" id="A0A1G6J7N2"/>